<dbReference type="InterPro" id="IPR036388">
    <property type="entry name" value="WH-like_DNA-bd_sf"/>
</dbReference>
<dbReference type="Pfam" id="PF00196">
    <property type="entry name" value="GerE"/>
    <property type="match status" value="1"/>
</dbReference>
<reference evidence="4 5" key="1">
    <citation type="submission" date="2018-08" db="EMBL/GenBank/DDBJ databases">
        <title>Sequencing the genomes of 1000 actinobacteria strains.</title>
        <authorList>
            <person name="Klenk H.-P."/>
        </authorList>
    </citation>
    <scope>NUCLEOTIDE SEQUENCE [LARGE SCALE GENOMIC DNA]</scope>
    <source>
        <strain evidence="4 5">DSM 44099</strain>
    </source>
</reference>
<gene>
    <name evidence="4" type="ORF">DFJ67_1935</name>
</gene>
<dbReference type="Proteomes" id="UP000256913">
    <property type="component" value="Unassembled WGS sequence"/>
</dbReference>
<keyword evidence="5" id="KW-1185">Reference proteome</keyword>
<protein>
    <submittedName>
        <fullName evidence="4">Regulatory LuxR family protein</fullName>
    </submittedName>
</protein>
<evidence type="ECO:0000313" key="4">
    <source>
        <dbReference type="EMBL" id="REF95970.1"/>
    </source>
</evidence>
<dbReference type="PANTHER" id="PTHR16305:SF35">
    <property type="entry name" value="TRANSCRIPTIONAL ACTIVATOR DOMAIN"/>
    <property type="match status" value="1"/>
</dbReference>
<dbReference type="PRINTS" id="PR00038">
    <property type="entry name" value="HTHLUXR"/>
</dbReference>
<organism evidence="4 5">
    <name type="scientific">Asanoa ferruginea</name>
    <dbReference type="NCBI Taxonomy" id="53367"/>
    <lineage>
        <taxon>Bacteria</taxon>
        <taxon>Bacillati</taxon>
        <taxon>Actinomycetota</taxon>
        <taxon>Actinomycetes</taxon>
        <taxon>Micromonosporales</taxon>
        <taxon>Micromonosporaceae</taxon>
        <taxon>Asanoa</taxon>
    </lineage>
</organism>
<dbReference type="GO" id="GO:0003677">
    <property type="term" value="F:DNA binding"/>
    <property type="evidence" value="ECO:0007669"/>
    <property type="project" value="InterPro"/>
</dbReference>
<feature type="domain" description="HTH luxR-type" evidence="3">
    <location>
        <begin position="846"/>
        <end position="911"/>
    </location>
</feature>
<dbReference type="CDD" id="cd06170">
    <property type="entry name" value="LuxR_C_like"/>
    <property type="match status" value="1"/>
</dbReference>
<sequence>MHPRQVLYGRRAEREVLDQLLQELVAGQHVVLVLRGESGEGKTALLDYLGATAIGARIIRVTGVQSEMELAYAGLHQLCLSMLDQLDNLPAPQRDALAVAFGLAAGAPPDRFLVGLAALNLLSASAGSRPVICLIDDVQWLDHASVQALAFVARRLVADPIALVFTQVEPSDGQEFLGLPEMLVTGLNDRDARSLLTSAVPALLDERVQDRIIAEARGNPLALLELPDEITATELGGWLHLPRTRALESHTGRIERAYVRRLRALPARAQQFMFLAAVEPLGDPTVLWRAASALGLDETAAAPAEAAGLIRLGMRVGFCHPLARSAVYGAAGPVELRRVHRALADQQTDPDRRAWHRAAAASAPAEWLAEELERSAARARARGGAAAEAAFLRRSAELTPESARRGARAVAAAQAELAAGAPDTAEQLLSTAEMTELDDLQRARAERLRARAVFARSRGPDAPGMLLDAARRFTPMAVPVARETYLEALLAAIFAGDEHLPPGQSLRTVAEAARFAPAKPGSQDPVDLLLDGLTAQFTQGYGSAAPTLRQALEATRVRGDATLICLTASLVAMELWEGTAWRDLLECYVRAARETGTLSLLPMATDFLAGFHLQAGNFVTAAALIEEAADLNATAQAMLPPYTPVILAAWRGDQAGAAKLTEIAIKDASNRGEGGALVVADYAAAVLNNGLGHYGTALAAAQRTTRGDHMVTRSWGLAELVEAAARLEEWEVGDVALRELTERTQASGTPWALGTEALARAMLSRGPDVDDLYRTAIDRLRGCRMNAHLARAHLAYGEWLRRNNRRSHARDQLRRAHKLLTNIGADAFGERARNELEATGETVPHRTPDTLDLTPQEALIASLARDGQTNQEIGTALFISPRTVEWHLRNVFAKLAISSRRELRDAPLDAVAATTAAR</sequence>
<dbReference type="PANTHER" id="PTHR16305">
    <property type="entry name" value="TESTICULAR SOLUBLE ADENYLYL CYCLASE"/>
    <property type="match status" value="1"/>
</dbReference>
<evidence type="ECO:0000259" key="3">
    <source>
        <dbReference type="PROSITE" id="PS50043"/>
    </source>
</evidence>
<dbReference type="SUPFAM" id="SSF46894">
    <property type="entry name" value="C-terminal effector domain of the bipartite response regulators"/>
    <property type="match status" value="1"/>
</dbReference>
<keyword evidence="2" id="KW-0067">ATP-binding</keyword>
<dbReference type="InterPro" id="IPR027417">
    <property type="entry name" value="P-loop_NTPase"/>
</dbReference>
<dbReference type="RefSeq" id="WP_116067572.1">
    <property type="nucleotide sequence ID" value="NZ_BONB01000013.1"/>
</dbReference>
<evidence type="ECO:0000313" key="5">
    <source>
        <dbReference type="Proteomes" id="UP000256913"/>
    </source>
</evidence>
<dbReference type="PROSITE" id="PS50043">
    <property type="entry name" value="HTH_LUXR_2"/>
    <property type="match status" value="1"/>
</dbReference>
<accession>A0A3D9ZQP3</accession>
<dbReference type="GO" id="GO:0005737">
    <property type="term" value="C:cytoplasm"/>
    <property type="evidence" value="ECO:0007669"/>
    <property type="project" value="TreeGrafter"/>
</dbReference>
<keyword evidence="1" id="KW-0547">Nucleotide-binding</keyword>
<dbReference type="InterPro" id="IPR000792">
    <property type="entry name" value="Tscrpt_reg_LuxR_C"/>
</dbReference>
<dbReference type="PROSITE" id="PS00622">
    <property type="entry name" value="HTH_LUXR_1"/>
    <property type="match status" value="1"/>
</dbReference>
<dbReference type="SUPFAM" id="SSF52540">
    <property type="entry name" value="P-loop containing nucleoside triphosphate hydrolases"/>
    <property type="match status" value="1"/>
</dbReference>
<proteinExistence type="predicted"/>
<dbReference type="OrthoDB" id="3514764at2"/>
<dbReference type="InterPro" id="IPR041664">
    <property type="entry name" value="AAA_16"/>
</dbReference>
<dbReference type="GO" id="GO:0004016">
    <property type="term" value="F:adenylate cyclase activity"/>
    <property type="evidence" value="ECO:0007669"/>
    <property type="project" value="TreeGrafter"/>
</dbReference>
<dbReference type="AlphaFoldDB" id="A0A3D9ZQP3"/>
<dbReference type="GO" id="GO:0005524">
    <property type="term" value="F:ATP binding"/>
    <property type="evidence" value="ECO:0007669"/>
    <property type="project" value="UniProtKB-KW"/>
</dbReference>
<dbReference type="SMART" id="SM00421">
    <property type="entry name" value="HTH_LUXR"/>
    <property type="match status" value="1"/>
</dbReference>
<evidence type="ECO:0000256" key="2">
    <source>
        <dbReference type="ARBA" id="ARBA00022840"/>
    </source>
</evidence>
<dbReference type="InterPro" id="IPR016032">
    <property type="entry name" value="Sig_transdc_resp-reg_C-effctor"/>
</dbReference>
<dbReference type="Pfam" id="PF13191">
    <property type="entry name" value="AAA_16"/>
    <property type="match status" value="1"/>
</dbReference>
<dbReference type="Gene3D" id="1.10.10.10">
    <property type="entry name" value="Winged helix-like DNA-binding domain superfamily/Winged helix DNA-binding domain"/>
    <property type="match status" value="1"/>
</dbReference>
<evidence type="ECO:0000256" key="1">
    <source>
        <dbReference type="ARBA" id="ARBA00022741"/>
    </source>
</evidence>
<dbReference type="EMBL" id="QUMQ01000001">
    <property type="protein sequence ID" value="REF95970.1"/>
    <property type="molecule type" value="Genomic_DNA"/>
</dbReference>
<name>A0A3D9ZQP3_9ACTN</name>
<dbReference type="GO" id="GO:0006355">
    <property type="term" value="P:regulation of DNA-templated transcription"/>
    <property type="evidence" value="ECO:0007669"/>
    <property type="project" value="InterPro"/>
</dbReference>
<comment type="caution">
    <text evidence="4">The sequence shown here is derived from an EMBL/GenBank/DDBJ whole genome shotgun (WGS) entry which is preliminary data.</text>
</comment>